<evidence type="ECO:0000313" key="11">
    <source>
        <dbReference type="Proteomes" id="UP000298030"/>
    </source>
</evidence>
<keyword evidence="11" id="KW-1185">Reference proteome</keyword>
<keyword evidence="4 9" id="KW-0812">Transmembrane</keyword>
<dbReference type="InterPro" id="IPR009580">
    <property type="entry name" value="GPI_biosynthesis_protein_Pig-F"/>
</dbReference>
<protein>
    <recommendedName>
        <fullName evidence="12">PIG-F-domain-containing protein</fullName>
    </recommendedName>
</protein>
<feature type="region of interest" description="Disordered" evidence="8">
    <location>
        <begin position="1"/>
        <end position="22"/>
    </location>
</feature>
<comment type="pathway">
    <text evidence="2">Glycolipid biosynthesis; glycosylphosphatidylinositol-anchor biosynthesis.</text>
</comment>
<gene>
    <name evidence="10" type="ORF">FA13DRAFT_1790539</name>
</gene>
<keyword evidence="7 9" id="KW-0472">Membrane</keyword>
<proteinExistence type="predicted"/>
<evidence type="ECO:0000256" key="6">
    <source>
        <dbReference type="ARBA" id="ARBA00022989"/>
    </source>
</evidence>
<dbReference type="STRING" id="71717.A0A4Y7TH09"/>
<dbReference type="Proteomes" id="UP000298030">
    <property type="component" value="Unassembled WGS sequence"/>
</dbReference>
<comment type="subcellular location">
    <subcellularLocation>
        <location evidence="1">Endoplasmic reticulum membrane</location>
        <topology evidence="1">Multi-pass membrane protein</topology>
    </subcellularLocation>
</comment>
<dbReference type="Pfam" id="PF06699">
    <property type="entry name" value="PIG-F"/>
    <property type="match status" value="1"/>
</dbReference>
<sequence>MPRAQKSSKTGAKPKPQEETVQQRQKHVSLSTYISMVGVHTTLLGYAGLFLPRTTVLQQLALYEADAAVLSSQDRPQPSFFNALTRSPTITLFALCLGALILQTWWSSWLRACSIDISSHRSEEDKLKEKYLPTGQKAKGLAQAYGIVILTSIVLHFILILFGAPITELIMKTYLLALFISILTNLTRNLCVGRANVVERSRFICQTMDLGPAVRRAVRALVYPWVGAVLGSWIGVIPIALDWDRPWQAWPLTPAYGALLGYILSSVTAVTVEAIFQNPIDSI</sequence>
<accession>A0A4Y7TH09</accession>
<feature type="transmembrane region" description="Helical" evidence="9">
    <location>
        <begin position="144"/>
        <end position="163"/>
    </location>
</feature>
<evidence type="ECO:0000256" key="8">
    <source>
        <dbReference type="SAM" id="MobiDB-lite"/>
    </source>
</evidence>
<dbReference type="EMBL" id="QPFP01000014">
    <property type="protein sequence ID" value="TEB32862.1"/>
    <property type="molecule type" value="Genomic_DNA"/>
</dbReference>
<keyword evidence="6 9" id="KW-1133">Transmembrane helix</keyword>
<evidence type="ECO:0000313" key="10">
    <source>
        <dbReference type="EMBL" id="TEB32862.1"/>
    </source>
</evidence>
<comment type="caution">
    <text evidence="10">The sequence shown here is derived from an EMBL/GenBank/DDBJ whole genome shotgun (WGS) entry which is preliminary data.</text>
</comment>
<evidence type="ECO:0000256" key="1">
    <source>
        <dbReference type="ARBA" id="ARBA00004477"/>
    </source>
</evidence>
<name>A0A4Y7TH09_COPMI</name>
<feature type="transmembrane region" description="Helical" evidence="9">
    <location>
        <begin position="220"/>
        <end position="241"/>
    </location>
</feature>
<feature type="transmembrane region" description="Helical" evidence="9">
    <location>
        <begin position="90"/>
        <end position="110"/>
    </location>
</feature>
<feature type="transmembrane region" description="Helical" evidence="9">
    <location>
        <begin position="253"/>
        <end position="276"/>
    </location>
</feature>
<feature type="transmembrane region" description="Helical" evidence="9">
    <location>
        <begin position="30"/>
        <end position="51"/>
    </location>
</feature>
<feature type="compositionally biased region" description="Polar residues" evidence="8">
    <location>
        <begin position="1"/>
        <end position="10"/>
    </location>
</feature>
<organism evidence="10 11">
    <name type="scientific">Coprinellus micaceus</name>
    <name type="common">Glistening ink-cap mushroom</name>
    <name type="synonym">Coprinus micaceus</name>
    <dbReference type="NCBI Taxonomy" id="71717"/>
    <lineage>
        <taxon>Eukaryota</taxon>
        <taxon>Fungi</taxon>
        <taxon>Dikarya</taxon>
        <taxon>Basidiomycota</taxon>
        <taxon>Agaricomycotina</taxon>
        <taxon>Agaricomycetes</taxon>
        <taxon>Agaricomycetidae</taxon>
        <taxon>Agaricales</taxon>
        <taxon>Agaricineae</taxon>
        <taxon>Psathyrellaceae</taxon>
        <taxon>Coprinellus</taxon>
    </lineage>
</organism>
<evidence type="ECO:0000256" key="5">
    <source>
        <dbReference type="ARBA" id="ARBA00022824"/>
    </source>
</evidence>
<keyword evidence="5" id="KW-0256">Endoplasmic reticulum</keyword>
<dbReference type="OrthoDB" id="17366at2759"/>
<dbReference type="AlphaFoldDB" id="A0A4Y7TH09"/>
<evidence type="ECO:0008006" key="12">
    <source>
        <dbReference type="Google" id="ProtNLM"/>
    </source>
</evidence>
<dbReference type="GO" id="GO:0006506">
    <property type="term" value="P:GPI anchor biosynthetic process"/>
    <property type="evidence" value="ECO:0007669"/>
    <property type="project" value="UniProtKB-UniPathway"/>
</dbReference>
<evidence type="ECO:0000256" key="7">
    <source>
        <dbReference type="ARBA" id="ARBA00023136"/>
    </source>
</evidence>
<feature type="transmembrane region" description="Helical" evidence="9">
    <location>
        <begin position="169"/>
        <end position="186"/>
    </location>
</feature>
<keyword evidence="3" id="KW-0337">GPI-anchor biosynthesis</keyword>
<evidence type="ECO:0000256" key="3">
    <source>
        <dbReference type="ARBA" id="ARBA00022502"/>
    </source>
</evidence>
<dbReference type="UniPathway" id="UPA00196"/>
<reference evidence="10 11" key="1">
    <citation type="journal article" date="2019" name="Nat. Ecol. Evol.">
        <title>Megaphylogeny resolves global patterns of mushroom evolution.</title>
        <authorList>
            <person name="Varga T."/>
            <person name="Krizsan K."/>
            <person name="Foldi C."/>
            <person name="Dima B."/>
            <person name="Sanchez-Garcia M."/>
            <person name="Sanchez-Ramirez S."/>
            <person name="Szollosi G.J."/>
            <person name="Szarkandi J.G."/>
            <person name="Papp V."/>
            <person name="Albert L."/>
            <person name="Andreopoulos W."/>
            <person name="Angelini C."/>
            <person name="Antonin V."/>
            <person name="Barry K.W."/>
            <person name="Bougher N.L."/>
            <person name="Buchanan P."/>
            <person name="Buyck B."/>
            <person name="Bense V."/>
            <person name="Catcheside P."/>
            <person name="Chovatia M."/>
            <person name="Cooper J."/>
            <person name="Damon W."/>
            <person name="Desjardin D."/>
            <person name="Finy P."/>
            <person name="Geml J."/>
            <person name="Haridas S."/>
            <person name="Hughes K."/>
            <person name="Justo A."/>
            <person name="Karasinski D."/>
            <person name="Kautmanova I."/>
            <person name="Kiss B."/>
            <person name="Kocsube S."/>
            <person name="Kotiranta H."/>
            <person name="LaButti K.M."/>
            <person name="Lechner B.E."/>
            <person name="Liimatainen K."/>
            <person name="Lipzen A."/>
            <person name="Lukacs Z."/>
            <person name="Mihaltcheva S."/>
            <person name="Morgado L.N."/>
            <person name="Niskanen T."/>
            <person name="Noordeloos M.E."/>
            <person name="Ohm R.A."/>
            <person name="Ortiz-Santana B."/>
            <person name="Ovrebo C."/>
            <person name="Racz N."/>
            <person name="Riley R."/>
            <person name="Savchenko A."/>
            <person name="Shiryaev A."/>
            <person name="Soop K."/>
            <person name="Spirin V."/>
            <person name="Szebenyi C."/>
            <person name="Tomsovsky M."/>
            <person name="Tulloss R.E."/>
            <person name="Uehling J."/>
            <person name="Grigoriev I.V."/>
            <person name="Vagvolgyi C."/>
            <person name="Papp T."/>
            <person name="Martin F.M."/>
            <person name="Miettinen O."/>
            <person name="Hibbett D.S."/>
            <person name="Nagy L.G."/>
        </authorList>
    </citation>
    <scope>NUCLEOTIDE SEQUENCE [LARGE SCALE GENOMIC DNA]</scope>
    <source>
        <strain evidence="10 11">FP101781</strain>
    </source>
</reference>
<evidence type="ECO:0000256" key="2">
    <source>
        <dbReference type="ARBA" id="ARBA00004687"/>
    </source>
</evidence>
<evidence type="ECO:0000256" key="9">
    <source>
        <dbReference type="SAM" id="Phobius"/>
    </source>
</evidence>
<evidence type="ECO:0000256" key="4">
    <source>
        <dbReference type="ARBA" id="ARBA00022692"/>
    </source>
</evidence>
<dbReference type="GO" id="GO:0005789">
    <property type="term" value="C:endoplasmic reticulum membrane"/>
    <property type="evidence" value="ECO:0007669"/>
    <property type="project" value="UniProtKB-SubCell"/>
</dbReference>